<name>A0A845QMY1_9FIRM</name>
<organism evidence="2 3">
    <name type="scientific">Anaerotruncus colihominis</name>
    <dbReference type="NCBI Taxonomy" id="169435"/>
    <lineage>
        <taxon>Bacteria</taxon>
        <taxon>Bacillati</taxon>
        <taxon>Bacillota</taxon>
        <taxon>Clostridia</taxon>
        <taxon>Eubacteriales</taxon>
        <taxon>Oscillospiraceae</taxon>
        <taxon>Anaerotruncus</taxon>
    </lineage>
</organism>
<sequence>MKRDMNRDEKRIQWVLMNLRLSGSAMDMEQAARIAGGEYVLEASLEEHLLVTNLLEALTEMERVLGIEEELCVRTLQRFYSVFSGGEEGVFRKRTPILTHLSYNPVLPQEIEGELSKLFRGLHAHPVVNGLEAAVFVHNELIRIYPFDRYNELIARAAMEYELLYCGLDLYPLTLSESEYNSALADYVRFGRESRILENLKLNRLMAESKETPL</sequence>
<protein>
    <recommendedName>
        <fullName evidence="1">Fido domain-containing protein</fullName>
    </recommendedName>
</protein>
<dbReference type="SUPFAM" id="SSF140931">
    <property type="entry name" value="Fic-like"/>
    <property type="match status" value="1"/>
</dbReference>
<dbReference type="PROSITE" id="PS51459">
    <property type="entry name" value="FIDO"/>
    <property type="match status" value="1"/>
</dbReference>
<evidence type="ECO:0000259" key="1">
    <source>
        <dbReference type="PROSITE" id="PS51459"/>
    </source>
</evidence>
<dbReference type="InterPro" id="IPR036597">
    <property type="entry name" value="Fido-like_dom_sf"/>
</dbReference>
<dbReference type="AlphaFoldDB" id="A0A845QMY1"/>
<dbReference type="InterPro" id="IPR003812">
    <property type="entry name" value="Fido"/>
</dbReference>
<dbReference type="RefSeq" id="WP_160202339.1">
    <property type="nucleotide sequence ID" value="NZ_QXWK01000018.1"/>
</dbReference>
<dbReference type="Pfam" id="PF02661">
    <property type="entry name" value="Fic"/>
    <property type="match status" value="1"/>
</dbReference>
<comment type="caution">
    <text evidence="2">The sequence shown here is derived from an EMBL/GenBank/DDBJ whole genome shotgun (WGS) entry which is preliminary data.</text>
</comment>
<dbReference type="EMBL" id="QXWK01000018">
    <property type="protein sequence ID" value="NBH62057.1"/>
    <property type="molecule type" value="Genomic_DNA"/>
</dbReference>
<dbReference type="Proteomes" id="UP000446866">
    <property type="component" value="Unassembled WGS sequence"/>
</dbReference>
<gene>
    <name evidence="2" type="ORF">D0435_10380</name>
</gene>
<reference evidence="2 3" key="1">
    <citation type="submission" date="2018-08" db="EMBL/GenBank/DDBJ databases">
        <title>Murine metabolic-syndrome-specific gut microbial biobank.</title>
        <authorList>
            <person name="Liu C."/>
        </authorList>
    </citation>
    <scope>NUCLEOTIDE SEQUENCE [LARGE SCALE GENOMIC DNA]</scope>
    <source>
        <strain evidence="2 3">28</strain>
    </source>
</reference>
<proteinExistence type="predicted"/>
<evidence type="ECO:0000313" key="3">
    <source>
        <dbReference type="Proteomes" id="UP000446866"/>
    </source>
</evidence>
<keyword evidence="3" id="KW-1185">Reference proteome</keyword>
<dbReference type="Gene3D" id="1.10.3290.10">
    <property type="entry name" value="Fido-like domain"/>
    <property type="match status" value="1"/>
</dbReference>
<evidence type="ECO:0000313" key="2">
    <source>
        <dbReference type="EMBL" id="NBH62057.1"/>
    </source>
</evidence>
<accession>A0A845QMY1</accession>
<feature type="domain" description="Fido" evidence="1">
    <location>
        <begin position="67"/>
        <end position="202"/>
    </location>
</feature>